<sequence>MNRPLETSVIAAESLRQCSSSMNNVLEIAKALCFACKNKKQSLKSSTSCFYVQEITSDIKENTLPRMKALPIFKTHTRSRSAVNIPSLSDTSTQLSSSMNDINSEEPPQSPLVEKEDLTTLTYHVRSLKEPLGRLKRIFHPDKDKQETTRAAASERLGEVLQIIRVILEKYPLLKSTELFMSVSAIIKHVREYDYENEKSDPSKFLDTIEQFSQVFCNRVSDYIMGDVDPQQVQKDESSENLLTSDNDASLIFSRDNGPASPVLSPEDIDLKLLAIEDGVSHAFQRAKLWSKYAKDVISYVEKKINLQMEYARNLSKLAQSMKPVLKEECFLPFQSIYCTALDQDLENASSIYDNCELLRNHKFIEPLSARRYEYEKARKQIKEKWHRELKKMEEAVTNLRKARALYVQRQQDYEKAKDSAAKAEICENNESSNKVDKKRRLEDDTLQKAKESETIYKACVAEANERQQFLEKVKKEVLQEIRELICQCDQTMKAVTVSHFQLQHTISAPCPVQYQTLCESSRLYEPGRQYMEYVKRLPQLSGRSTKALPAFVFEPYSPDSKSEKSRPSNVSSDSYEDLLHHHPVEPRHSSDSKVSDSGSLPQPIRFWSGVTRFLQGSDTDSTSSCHSTKSQENSTPPSPLLLPYKIRSMSLGEELEIVSSHIDNTLPCGKRPFMSKAAETHSFKKIRRPSKCRECDSYVYFQGIECFQCGLACHKKCLENLAIQCGGTRMPCRMTTFGIDLTTHAAETGRKIPSIVVRCICEIDQRGSCIKGIYRVSGVKSRVENLCQCFENRPDLVDLSKIHPFVIANVLKRYFMQLPEPLLTFKLYEDFIDLSKDYSAQKEVSNKEVIEKLKKLVNQLPSAHYVTLAFLIHHLKRISENVDENNMPPSNLGIVFGPNLLKTSEGNASLNSLLDTVYQARAIELLITYVDEIFGPPEVAFPSILPELEEVFRKEKLYEDEKYALQRTVSATSEVSDYDESQMDSFNDSVENDGTEHSELIDESVLQASPDLELPVARNELYNCDSDDWLASEIDLDGETAEPLFFAENISPFYRSTCSFYRKSRSRKANRKNLNDIVNAQSIENNDYVKSNEQYPSHENVSVACSQTVSELPLSGSKDSLGMNSAPQPPPRKHSPLFWSSSPKSYKAERPVNQTPFEMCEEDINKQEVSSIPDIKNTCLSVSATSVAEQNVLTAAMNYQQQDTLPDPQMLETLSDSSSYLQSLSSSQLQLSKMENKYQQTDLIPNQHTEPTSQKGFEHEQEKEEFLEDQLLTNNFIDSSFRNREILGLSVLDKKINLPGSRYSLASLPVPMSKNISRTWSLSKGAQNVLARQLNSVDSQLSDQKSITCDETPQQELDDSMRKYERRRFTTITCVEDNSSQAPAVSLLSSSLNLLSPKLRSSKNLMTEKKGDFQETERASSPSNQLHFV</sequence>
<feature type="compositionally biased region" description="Low complexity" evidence="8">
    <location>
        <begin position="87"/>
        <end position="98"/>
    </location>
</feature>
<dbReference type="PROSITE" id="PS51741">
    <property type="entry name" value="F_BAR"/>
    <property type="match status" value="1"/>
</dbReference>
<evidence type="ECO:0000313" key="13">
    <source>
        <dbReference type="RefSeq" id="XP_022245570.1"/>
    </source>
</evidence>
<dbReference type="PROSITE" id="PS50081">
    <property type="entry name" value="ZF_DAG_PE_2"/>
    <property type="match status" value="1"/>
</dbReference>
<dbReference type="Pfam" id="PF24235">
    <property type="entry name" value="RHG29_45_N"/>
    <property type="match status" value="1"/>
</dbReference>
<feature type="region of interest" description="Disordered" evidence="8">
    <location>
        <begin position="618"/>
        <end position="640"/>
    </location>
</feature>
<keyword evidence="4" id="KW-0862">Zinc</keyword>
<dbReference type="Gene3D" id="1.20.1270.60">
    <property type="entry name" value="Arfaptin homology (AH) domain/BAR domain"/>
    <property type="match status" value="1"/>
</dbReference>
<evidence type="ECO:0000259" key="9">
    <source>
        <dbReference type="PROSITE" id="PS50081"/>
    </source>
</evidence>
<dbReference type="InterPro" id="IPR008936">
    <property type="entry name" value="Rho_GTPase_activation_prot"/>
</dbReference>
<dbReference type="InterPro" id="IPR001060">
    <property type="entry name" value="FCH_dom"/>
</dbReference>
<dbReference type="InterPro" id="IPR000198">
    <property type="entry name" value="RhoGAP_dom"/>
</dbReference>
<organism evidence="12 13">
    <name type="scientific">Limulus polyphemus</name>
    <name type="common">Atlantic horseshoe crab</name>
    <dbReference type="NCBI Taxonomy" id="6850"/>
    <lineage>
        <taxon>Eukaryota</taxon>
        <taxon>Metazoa</taxon>
        <taxon>Ecdysozoa</taxon>
        <taxon>Arthropoda</taxon>
        <taxon>Chelicerata</taxon>
        <taxon>Merostomata</taxon>
        <taxon>Xiphosura</taxon>
        <taxon>Limulidae</taxon>
        <taxon>Limulus</taxon>
    </lineage>
</organism>
<dbReference type="InterPro" id="IPR054713">
    <property type="entry name" value="GMIP/FCHO2-like_FCH"/>
</dbReference>
<evidence type="ECO:0000259" key="11">
    <source>
        <dbReference type="PROSITE" id="PS51741"/>
    </source>
</evidence>
<dbReference type="PANTHER" id="PTHR15228:SF25">
    <property type="entry name" value="F-BAR DOMAIN-CONTAINING PROTEIN"/>
    <property type="match status" value="1"/>
</dbReference>
<feature type="domain" description="Phorbol-ester/DAG-type" evidence="9">
    <location>
        <begin position="681"/>
        <end position="726"/>
    </location>
</feature>
<feature type="domain" description="Rho-GAP" evidence="10">
    <location>
        <begin position="740"/>
        <end position="935"/>
    </location>
</feature>
<evidence type="ECO:0000256" key="8">
    <source>
        <dbReference type="SAM" id="MobiDB-lite"/>
    </source>
</evidence>
<dbReference type="SMART" id="SM00324">
    <property type="entry name" value="RhoGAP"/>
    <property type="match status" value="1"/>
</dbReference>
<dbReference type="PROSITE" id="PS50238">
    <property type="entry name" value="RHOGAP"/>
    <property type="match status" value="1"/>
</dbReference>
<protein>
    <submittedName>
        <fullName evidence="13">Rho GTPase-activating protein 45-like isoform X1</fullName>
    </submittedName>
</protein>
<evidence type="ECO:0000256" key="4">
    <source>
        <dbReference type="ARBA" id="ARBA00022833"/>
    </source>
</evidence>
<feature type="region of interest" description="Disordered" evidence="8">
    <location>
        <begin position="1404"/>
        <end position="1430"/>
    </location>
</feature>
<keyword evidence="3" id="KW-0863">Zinc-finger</keyword>
<dbReference type="CDD" id="cd20816">
    <property type="entry name" value="C1_GMIP-like"/>
    <property type="match status" value="1"/>
</dbReference>
<keyword evidence="2" id="KW-0479">Metal-binding</keyword>
<dbReference type="GeneID" id="106462569"/>
<dbReference type="PANTHER" id="PTHR15228">
    <property type="entry name" value="SPERMATHECAL PHYSIOLOGY VARIANT"/>
    <property type="match status" value="1"/>
</dbReference>
<dbReference type="RefSeq" id="XP_022245570.1">
    <property type="nucleotide sequence ID" value="XM_022389862.1"/>
</dbReference>
<gene>
    <name evidence="13" type="primary">LOC106462569</name>
</gene>
<evidence type="ECO:0000256" key="2">
    <source>
        <dbReference type="ARBA" id="ARBA00022723"/>
    </source>
</evidence>
<dbReference type="Gene3D" id="1.10.555.10">
    <property type="entry name" value="Rho GTPase activation protein"/>
    <property type="match status" value="1"/>
</dbReference>
<evidence type="ECO:0000259" key="10">
    <source>
        <dbReference type="PROSITE" id="PS50238"/>
    </source>
</evidence>
<feature type="compositionally biased region" description="Basic and acidic residues" evidence="8">
    <location>
        <begin position="1407"/>
        <end position="1419"/>
    </location>
</feature>
<evidence type="ECO:0000256" key="7">
    <source>
        <dbReference type="SAM" id="Coils"/>
    </source>
</evidence>
<keyword evidence="12" id="KW-1185">Reference proteome</keyword>
<dbReference type="SMART" id="SM00109">
    <property type="entry name" value="C1"/>
    <property type="match status" value="1"/>
</dbReference>
<feature type="coiled-coil region" evidence="7">
    <location>
        <begin position="383"/>
        <end position="410"/>
    </location>
</feature>
<dbReference type="InterPro" id="IPR046349">
    <property type="entry name" value="C1-like_sf"/>
</dbReference>
<dbReference type="InterPro" id="IPR051025">
    <property type="entry name" value="RhoGAP"/>
</dbReference>
<evidence type="ECO:0000256" key="5">
    <source>
        <dbReference type="ARBA" id="ARBA00023054"/>
    </source>
</evidence>
<dbReference type="SUPFAM" id="SSF57889">
    <property type="entry name" value="Cysteine-rich domain"/>
    <property type="match status" value="1"/>
</dbReference>
<feature type="region of interest" description="Disordered" evidence="8">
    <location>
        <begin position="1117"/>
        <end position="1148"/>
    </location>
</feature>
<feature type="compositionally biased region" description="Polar residues" evidence="8">
    <location>
        <begin position="1420"/>
        <end position="1430"/>
    </location>
</feature>
<feature type="domain" description="F-BAR" evidence="11">
    <location>
        <begin position="267"/>
        <end position="530"/>
    </location>
</feature>
<accession>A0ABM1SPL4</accession>
<keyword evidence="1" id="KW-0343">GTPase activation</keyword>
<dbReference type="SUPFAM" id="SSF103657">
    <property type="entry name" value="BAR/IMD domain-like"/>
    <property type="match status" value="1"/>
</dbReference>
<dbReference type="Pfam" id="PF00130">
    <property type="entry name" value="C1_1"/>
    <property type="match status" value="1"/>
</dbReference>
<dbReference type="InterPro" id="IPR057028">
    <property type="entry name" value="RHG29_45_N"/>
</dbReference>
<dbReference type="SMART" id="SM00055">
    <property type="entry name" value="FCH"/>
    <property type="match status" value="1"/>
</dbReference>
<dbReference type="InterPro" id="IPR031160">
    <property type="entry name" value="F_BAR_dom"/>
</dbReference>
<evidence type="ECO:0000256" key="3">
    <source>
        <dbReference type="ARBA" id="ARBA00022771"/>
    </source>
</evidence>
<feature type="region of interest" description="Disordered" evidence="8">
    <location>
        <begin position="86"/>
        <end position="111"/>
    </location>
</feature>
<dbReference type="Proteomes" id="UP000694941">
    <property type="component" value="Unplaced"/>
</dbReference>
<name>A0ABM1SPL4_LIMPO</name>
<reference evidence="13" key="1">
    <citation type="submission" date="2025-08" db="UniProtKB">
        <authorList>
            <consortium name="RefSeq"/>
        </authorList>
    </citation>
    <scope>IDENTIFICATION</scope>
    <source>
        <tissue evidence="13">Muscle</tissue>
    </source>
</reference>
<evidence type="ECO:0000313" key="12">
    <source>
        <dbReference type="Proteomes" id="UP000694941"/>
    </source>
</evidence>
<dbReference type="Pfam" id="PF22699">
    <property type="entry name" value="GMIP-like_FCH"/>
    <property type="match status" value="1"/>
</dbReference>
<dbReference type="InterPro" id="IPR002219">
    <property type="entry name" value="PKC_DAG/PE"/>
</dbReference>
<dbReference type="PROSITE" id="PS00479">
    <property type="entry name" value="ZF_DAG_PE_1"/>
    <property type="match status" value="1"/>
</dbReference>
<evidence type="ECO:0000256" key="1">
    <source>
        <dbReference type="ARBA" id="ARBA00022468"/>
    </source>
</evidence>
<dbReference type="SUPFAM" id="SSF48350">
    <property type="entry name" value="GTPase activation domain, GAP"/>
    <property type="match status" value="1"/>
</dbReference>
<dbReference type="Gene3D" id="3.30.60.20">
    <property type="match status" value="1"/>
</dbReference>
<keyword evidence="5 6" id="KW-0175">Coiled coil</keyword>
<dbReference type="InterPro" id="IPR027267">
    <property type="entry name" value="AH/BAR_dom_sf"/>
</dbReference>
<feature type="compositionally biased region" description="Low complexity" evidence="8">
    <location>
        <begin position="618"/>
        <end position="631"/>
    </location>
</feature>
<dbReference type="Pfam" id="PF00620">
    <property type="entry name" value="RhoGAP"/>
    <property type="match status" value="1"/>
</dbReference>
<evidence type="ECO:0000256" key="6">
    <source>
        <dbReference type="PROSITE-ProRule" id="PRU01077"/>
    </source>
</evidence>
<proteinExistence type="predicted"/>